<dbReference type="OrthoDB" id="1022087at2759"/>
<dbReference type="Proteomes" id="UP000694251">
    <property type="component" value="Chromosome 6"/>
</dbReference>
<reference evidence="1 2" key="1">
    <citation type="submission" date="2020-12" db="EMBL/GenBank/DDBJ databases">
        <title>Concerted genomic and epigenomic changes stabilize Arabidopsis allopolyploids.</title>
        <authorList>
            <person name="Chen Z."/>
        </authorList>
    </citation>
    <scope>NUCLEOTIDE SEQUENCE [LARGE SCALE GENOMIC DNA]</scope>
    <source>
        <strain evidence="1">As9502</strain>
        <tissue evidence="1">Leaf</tissue>
    </source>
</reference>
<keyword evidence="2" id="KW-1185">Reference proteome</keyword>
<dbReference type="EMBL" id="JAEFBJ010000006">
    <property type="protein sequence ID" value="KAG7597703.1"/>
    <property type="molecule type" value="Genomic_DNA"/>
</dbReference>
<dbReference type="Pfam" id="PF05742">
    <property type="entry name" value="TANGO2"/>
    <property type="match status" value="1"/>
</dbReference>
<accession>A0A8T2CJG1</accession>
<gene>
    <name evidence="1" type="ORF">ISN44_As06g020380</name>
</gene>
<protein>
    <submittedName>
        <fullName evidence="1">Transport and Golgi organization protein 2</fullName>
    </submittedName>
</protein>
<dbReference type="PANTHER" id="PTHR17985">
    <property type="entry name" value="SER/THR-RICH PROTEIN T10 IN DGCR REGION"/>
    <property type="match status" value="1"/>
</dbReference>
<dbReference type="InterPro" id="IPR008551">
    <property type="entry name" value="TANGO2"/>
</dbReference>
<name>A0A8T2CJG1_ARASU</name>
<dbReference type="PANTHER" id="PTHR17985:SF8">
    <property type="entry name" value="TRANSPORT AND GOLGI ORGANIZATION PROTEIN 2 HOMOLOG"/>
    <property type="match status" value="1"/>
</dbReference>
<organism evidence="1 2">
    <name type="scientific">Arabidopsis suecica</name>
    <name type="common">Swedish thale-cress</name>
    <name type="synonym">Cardaminopsis suecica</name>
    <dbReference type="NCBI Taxonomy" id="45249"/>
    <lineage>
        <taxon>Eukaryota</taxon>
        <taxon>Viridiplantae</taxon>
        <taxon>Streptophyta</taxon>
        <taxon>Embryophyta</taxon>
        <taxon>Tracheophyta</taxon>
        <taxon>Spermatophyta</taxon>
        <taxon>Magnoliopsida</taxon>
        <taxon>eudicotyledons</taxon>
        <taxon>Gunneridae</taxon>
        <taxon>Pentapetalae</taxon>
        <taxon>rosids</taxon>
        <taxon>malvids</taxon>
        <taxon>Brassicales</taxon>
        <taxon>Brassicaceae</taxon>
        <taxon>Camelineae</taxon>
        <taxon>Arabidopsis</taxon>
    </lineage>
</organism>
<comment type="caution">
    <text evidence="1">The sequence shown here is derived from an EMBL/GenBank/DDBJ whole genome shotgun (WGS) entry which is preliminary data.</text>
</comment>
<dbReference type="AlphaFoldDB" id="A0A8T2CJG1"/>
<evidence type="ECO:0000313" key="2">
    <source>
        <dbReference type="Proteomes" id="UP000694251"/>
    </source>
</evidence>
<sequence>MGIVGFQWGEGNYNQLTLLMNRDNYVNRVISRASWSGNGQILSGRCQDNGGSWFGISRGGRVAFLVSGDLLVDRVLPHMGSELYLIEFLEGNMTPLEFANDVAHRYEMVYLTTFSLIVADMPLNSMFHIRKLQPMAVESEIVPFGVHTLSAHGGLDGTLPRDLLMRGFYNQMYGNNPLPPLELARRCMSNAEGGPHDALYLDKMVEHFEKFNLTFFMVHPCTITNLFLFNSVQYYGGRFGTTSTTALVVERTGRVRVFERYMMENGTYNTHDFDFDLQIGQ</sequence>
<evidence type="ECO:0000313" key="1">
    <source>
        <dbReference type="EMBL" id="KAG7597703.1"/>
    </source>
</evidence>
<proteinExistence type="predicted"/>